<dbReference type="AlphaFoldDB" id="A0A1Y6IRB1"/>
<evidence type="ECO:0000259" key="11">
    <source>
        <dbReference type="Pfam" id="PF25849"/>
    </source>
</evidence>
<evidence type="ECO:0000256" key="7">
    <source>
        <dbReference type="ARBA" id="ARBA00023239"/>
    </source>
</evidence>
<evidence type="ECO:0000256" key="2">
    <source>
        <dbReference type="ARBA" id="ARBA00004613"/>
    </source>
</evidence>
<dbReference type="Proteomes" id="UP000196125">
    <property type="component" value="Unassembled WGS sequence"/>
</dbReference>
<dbReference type="Gene3D" id="2.160.20.10">
    <property type="entry name" value="Single-stranded right-handed beta-helix, Pectin lyase-like"/>
    <property type="match status" value="1"/>
</dbReference>
<protein>
    <submittedName>
        <fullName evidence="13">Exopolygalacturonate lyase</fullName>
    </submittedName>
    <submittedName>
        <fullName evidence="14">Pectate disaccharide-lyase</fullName>
        <ecNumber evidence="14">4.2.2.9</ecNumber>
    </submittedName>
</protein>
<feature type="domain" description="Pectate disaccharide-lyase-like central Ig-like" evidence="12">
    <location>
        <begin position="300"/>
        <end position="382"/>
    </location>
</feature>
<dbReference type="GO" id="GO:0047489">
    <property type="term" value="F:pectate disaccharide-lyase activity"/>
    <property type="evidence" value="ECO:0007669"/>
    <property type="project" value="UniProtKB-EC"/>
</dbReference>
<dbReference type="Pfam" id="PF25850">
    <property type="entry name" value="PelX_Ig"/>
    <property type="match status" value="1"/>
</dbReference>
<comment type="cofactor">
    <cofactor evidence="1">
        <name>Ca(2+)</name>
        <dbReference type="ChEBI" id="CHEBI:29108"/>
    </cofactor>
</comment>
<evidence type="ECO:0000256" key="3">
    <source>
        <dbReference type="ARBA" id="ARBA00022525"/>
    </source>
</evidence>
<dbReference type="InterPro" id="IPR058863">
    <property type="entry name" value="PelX-like_Ig"/>
</dbReference>
<dbReference type="PANTHER" id="PTHR40088">
    <property type="entry name" value="PECTATE LYASE (EUROFUNG)"/>
    <property type="match status" value="1"/>
</dbReference>
<dbReference type="Pfam" id="PF25849">
    <property type="entry name" value="PelX_N"/>
    <property type="match status" value="1"/>
</dbReference>
<feature type="domain" description="Pel9A-like right handed beta-helix region" evidence="10">
    <location>
        <begin position="476"/>
        <end position="657"/>
    </location>
</feature>
<dbReference type="Pfam" id="PF22842">
    <property type="entry name" value="Pel9A-like_beta_helix"/>
    <property type="match status" value="1"/>
</dbReference>
<dbReference type="InterPro" id="IPR011050">
    <property type="entry name" value="Pectin_lyase_fold/virulence"/>
</dbReference>
<evidence type="ECO:0000259" key="10">
    <source>
        <dbReference type="Pfam" id="PF22842"/>
    </source>
</evidence>
<evidence type="ECO:0000256" key="9">
    <source>
        <dbReference type="SAM" id="SignalP"/>
    </source>
</evidence>
<sequence>MKLHKTTFLLTSILSLSACSQYTASTQIPAPQDLTWQAITFGQSTDLNFASTILPEKIGLNAVTINGQPVQPGPLQDTFTIESRGGKLANSHEGVTFYYTELPANANFTLSATVVLNQLGPETGSTPNRQEGAGIMVRDILGSPRLDPQPPGSEEFPAASNMVMNLLRANKKKNNGLVNVNATYREGVYQPWGTKGNRIIRDEFIKGVPYGDKVTYQMSLIRTDDGYTATYRHGETSESHVIKGANTNIITMQDPAHQYVGFFASRNAKVTVSNVHLTLTPGTIANAPAYHPQPAGLALQPASPDKSATSDYLFQSRASYAGSFTLSQDGQTLVENQQVSAGELFSVATRLKAPDTQFSLSFTASEGPDRSPQHYQQTVTKVALNDPMNLHVNPSGDHGRLTLAAAIELLPQGGTITLEDGDYGELLIPLTASGQAGKVKTLRAGGNHVRFTGDITHKANYWYVSHLEVAGARYLVHGSHNVFDHISTHDASDTGFQITSPSQSPRPFWASYNLVQNSESYNNMDPSRINADGFAAKMRIGNGNTFIHCVSHHNIDDGWDLFNKVEDGPNGVVTIMDSISYKNGQTLQVKARSGSRGNGFKLGGEGIPVAHIVKNNLAYQNNMDGFTDNFNPGQLTLENNVSIDNNRFNFLLRKSPYTDTLKQGTFTGNRSYRFYSASSYDDVVNAETKRNNTLIVDGHSTDANGKQPTVALLSKLKKAARISSHDQIPGQTEVQHIKALLTQAH</sequence>
<keyword evidence="16" id="KW-1185">Reference proteome</keyword>
<dbReference type="EMBL" id="JAWRCO010000001">
    <property type="protein sequence ID" value="MDW6001799.1"/>
    <property type="molecule type" value="Genomic_DNA"/>
</dbReference>
<evidence type="ECO:0000256" key="6">
    <source>
        <dbReference type="ARBA" id="ARBA00022837"/>
    </source>
</evidence>
<organism evidence="14 15">
    <name type="scientific">Vibrio mangrovi</name>
    <dbReference type="NCBI Taxonomy" id="474394"/>
    <lineage>
        <taxon>Bacteria</taxon>
        <taxon>Pseudomonadati</taxon>
        <taxon>Pseudomonadota</taxon>
        <taxon>Gammaproteobacteria</taxon>
        <taxon>Vibrionales</taxon>
        <taxon>Vibrionaceae</taxon>
        <taxon>Vibrio</taxon>
    </lineage>
</organism>
<name>A0A1Y6IRB1_9VIBR</name>
<dbReference type="InterPro" id="IPR012334">
    <property type="entry name" value="Pectin_lyas_fold"/>
</dbReference>
<gene>
    <name evidence="14" type="primary">pelX</name>
    <name evidence="13" type="ORF">SBX37_02670</name>
    <name evidence="14" type="ORF">VIM7927_01417</name>
</gene>
<dbReference type="InterPro" id="IPR058953">
    <property type="entry name" value="PelX-like_N"/>
</dbReference>
<reference evidence="14 15" key="1">
    <citation type="submission" date="2017-05" db="EMBL/GenBank/DDBJ databases">
        <authorList>
            <person name="Song R."/>
            <person name="Chenine A.L."/>
            <person name="Ruprecht R.M."/>
        </authorList>
    </citation>
    <scope>NUCLEOTIDE SEQUENCE [LARGE SCALE GENOMIC DNA]</scope>
    <source>
        <strain evidence="14 15">CECT 7927</strain>
    </source>
</reference>
<dbReference type="RefSeq" id="WP_087480242.1">
    <property type="nucleotide sequence ID" value="NZ_AP024883.1"/>
</dbReference>
<comment type="similarity">
    <text evidence="8">Belongs to the polysaccharide lyase 9 family.</text>
</comment>
<evidence type="ECO:0000256" key="5">
    <source>
        <dbReference type="ARBA" id="ARBA00022729"/>
    </source>
</evidence>
<dbReference type="Proteomes" id="UP001283366">
    <property type="component" value="Unassembled WGS sequence"/>
</dbReference>
<feature type="signal peptide" evidence="9">
    <location>
        <begin position="1"/>
        <end position="24"/>
    </location>
</feature>
<keyword evidence="6" id="KW-0106">Calcium</keyword>
<dbReference type="EMBL" id="FXXI01000002">
    <property type="protein sequence ID" value="SMS00175.1"/>
    <property type="molecule type" value="Genomic_DNA"/>
</dbReference>
<evidence type="ECO:0000256" key="4">
    <source>
        <dbReference type="ARBA" id="ARBA00022723"/>
    </source>
</evidence>
<accession>A0A1Y6IRB1</accession>
<evidence type="ECO:0000256" key="1">
    <source>
        <dbReference type="ARBA" id="ARBA00001913"/>
    </source>
</evidence>
<dbReference type="EC" id="4.2.2.9" evidence="14"/>
<proteinExistence type="inferred from homology"/>
<evidence type="ECO:0000313" key="13">
    <source>
        <dbReference type="EMBL" id="MDW6001799.1"/>
    </source>
</evidence>
<reference evidence="13 16" key="2">
    <citation type="submission" date="2023-11" db="EMBL/GenBank/DDBJ databases">
        <title>Plant-associative lifestyle of Vibrio porteresiae and its evolutionary dynamics.</title>
        <authorList>
            <person name="Rameshkumar N."/>
            <person name="Kirti K."/>
        </authorList>
    </citation>
    <scope>NUCLEOTIDE SEQUENCE [LARGE SCALE GENOMIC DNA]</scope>
    <source>
        <strain evidence="13 16">MSSRF38</strain>
    </source>
</reference>
<dbReference type="GO" id="GO:0046872">
    <property type="term" value="F:metal ion binding"/>
    <property type="evidence" value="ECO:0007669"/>
    <property type="project" value="UniProtKB-KW"/>
</dbReference>
<dbReference type="GO" id="GO:0005576">
    <property type="term" value="C:extracellular region"/>
    <property type="evidence" value="ECO:0007669"/>
    <property type="project" value="UniProtKB-SubCell"/>
</dbReference>
<keyword evidence="3" id="KW-0964">Secreted</keyword>
<dbReference type="InterPro" id="IPR052052">
    <property type="entry name" value="Polysaccharide_Lyase_9"/>
</dbReference>
<feature type="chain" id="PRO_5012802953" evidence="9">
    <location>
        <begin position="25"/>
        <end position="745"/>
    </location>
</feature>
<keyword evidence="5 9" id="KW-0732">Signal</keyword>
<feature type="domain" description="Pectate disaccharide-lyase-like N-terminal" evidence="11">
    <location>
        <begin position="37"/>
        <end position="280"/>
    </location>
</feature>
<keyword evidence="4" id="KW-0479">Metal-binding</keyword>
<keyword evidence="7 14" id="KW-0456">Lyase</keyword>
<evidence type="ECO:0000313" key="15">
    <source>
        <dbReference type="Proteomes" id="UP000196125"/>
    </source>
</evidence>
<evidence type="ECO:0000313" key="14">
    <source>
        <dbReference type="EMBL" id="SMS00175.1"/>
    </source>
</evidence>
<comment type="subcellular location">
    <subcellularLocation>
        <location evidence="2">Secreted</location>
    </subcellularLocation>
</comment>
<dbReference type="OrthoDB" id="8660908at2"/>
<evidence type="ECO:0000256" key="8">
    <source>
        <dbReference type="ARBA" id="ARBA00038263"/>
    </source>
</evidence>
<dbReference type="PANTHER" id="PTHR40088:SF1">
    <property type="entry name" value="PECTATE LYASE PEL9"/>
    <property type="match status" value="1"/>
</dbReference>
<dbReference type="SUPFAM" id="SSF51126">
    <property type="entry name" value="Pectin lyase-like"/>
    <property type="match status" value="1"/>
</dbReference>
<evidence type="ECO:0000313" key="16">
    <source>
        <dbReference type="Proteomes" id="UP001283366"/>
    </source>
</evidence>
<evidence type="ECO:0000259" key="12">
    <source>
        <dbReference type="Pfam" id="PF25850"/>
    </source>
</evidence>
<dbReference type="InterPro" id="IPR053868">
    <property type="entry name" value="Pel9A-like_beta_helix"/>
</dbReference>
<dbReference type="PROSITE" id="PS51257">
    <property type="entry name" value="PROKAR_LIPOPROTEIN"/>
    <property type="match status" value="1"/>
</dbReference>